<comment type="subcellular location">
    <subcellularLocation>
        <location evidence="1">Membrane</location>
    </subcellularLocation>
</comment>
<gene>
    <name evidence="8" type="primary">ypdA_1</name>
    <name evidence="8" type="ORF">ERS852408_00094</name>
</gene>
<dbReference type="Pfam" id="PF06580">
    <property type="entry name" value="His_kinase"/>
    <property type="match status" value="1"/>
</dbReference>
<dbReference type="PROSITE" id="PS50885">
    <property type="entry name" value="HAMP"/>
    <property type="match status" value="1"/>
</dbReference>
<dbReference type="RefSeq" id="WP_055193365.1">
    <property type="nucleotide sequence ID" value="NZ_CYYM01000001.1"/>
</dbReference>
<evidence type="ECO:0000313" key="9">
    <source>
        <dbReference type="Proteomes" id="UP000095380"/>
    </source>
</evidence>
<keyword evidence="6" id="KW-0812">Transmembrane</keyword>
<sequence length="577" mass="65554">MKVRSIRSKVLIAITGITLLTAAAMAFVFYGRSSRMIEENYITVLSQRTRLLTDTVDDMLKNVCNIDIKASCDKEIKEELEQYLNDKDEKRLNNISTRLRTFSKMDQAISSMYLVIPGESQFVTTLDYPVYRSGLKEDNLRQFETLCGKNGGPAIMDDLVHSKDKLLQFTEKVTGEDGQVIGYLCANIEEQNLRYDYLEDPSNQELGQIELIEDGRIIAAREQSRMGNKFPVKKYKNFISHSEVTGADKENIYIYCEGSFSGCGIFASVKRSAVLGDLAQMRKYVFGVTAVFGLIAMLAAIYISRIVYKPVRKLMTAMQSIADGEMDTRAEVVSKDEIGLAAEEFNRMLDRIEELIGQLIQEEKKKKDAELEALQYQITPHFMYNTLNSIKCYAMIHNEKEIATVIGDFVELLQTCIRKKGTFLTVAEEIQVLKNYIHLQEFRNGEEYQAAYAIEREAEQCLIPRLILQPLVENALIHGLDLKNNRKHLTIEAYTSGSRLYMKVRDNGRGMTQEQIEELLKKKGKKTKGLTAVGIPNIQERLQLYYGTQAKLSLKSSGEGTEATIYLPVNRSEDEES</sequence>
<dbReference type="SMART" id="SM00387">
    <property type="entry name" value="HATPase_c"/>
    <property type="match status" value="1"/>
</dbReference>
<dbReference type="Proteomes" id="UP000095380">
    <property type="component" value="Unassembled WGS sequence"/>
</dbReference>
<feature type="transmembrane region" description="Helical" evidence="6">
    <location>
        <begin position="284"/>
        <end position="308"/>
    </location>
</feature>
<accession>A0A173W9H0</accession>
<organism evidence="8 9">
    <name type="scientific">Dorea longicatena</name>
    <dbReference type="NCBI Taxonomy" id="88431"/>
    <lineage>
        <taxon>Bacteria</taxon>
        <taxon>Bacillati</taxon>
        <taxon>Bacillota</taxon>
        <taxon>Clostridia</taxon>
        <taxon>Lachnospirales</taxon>
        <taxon>Lachnospiraceae</taxon>
        <taxon>Dorea</taxon>
    </lineage>
</organism>
<dbReference type="Gene3D" id="3.30.565.10">
    <property type="entry name" value="Histidine kinase-like ATPase, C-terminal domain"/>
    <property type="match status" value="1"/>
</dbReference>
<dbReference type="InterPro" id="IPR003594">
    <property type="entry name" value="HATPase_dom"/>
</dbReference>
<feature type="coiled-coil region" evidence="5">
    <location>
        <begin position="342"/>
        <end position="372"/>
    </location>
</feature>
<keyword evidence="4" id="KW-0418">Kinase</keyword>
<dbReference type="SUPFAM" id="SSF55874">
    <property type="entry name" value="ATPase domain of HSP90 chaperone/DNA topoisomerase II/histidine kinase"/>
    <property type="match status" value="1"/>
</dbReference>
<dbReference type="CDD" id="cd06225">
    <property type="entry name" value="HAMP"/>
    <property type="match status" value="1"/>
</dbReference>
<feature type="domain" description="HAMP" evidence="7">
    <location>
        <begin position="305"/>
        <end position="357"/>
    </location>
</feature>
<evidence type="ECO:0000256" key="2">
    <source>
        <dbReference type="ARBA" id="ARBA00022553"/>
    </source>
</evidence>
<evidence type="ECO:0000256" key="3">
    <source>
        <dbReference type="ARBA" id="ARBA00022679"/>
    </source>
</evidence>
<evidence type="ECO:0000256" key="1">
    <source>
        <dbReference type="ARBA" id="ARBA00004370"/>
    </source>
</evidence>
<keyword evidence="2" id="KW-0597">Phosphoprotein</keyword>
<reference evidence="8 9" key="1">
    <citation type="submission" date="2015-09" db="EMBL/GenBank/DDBJ databases">
        <authorList>
            <consortium name="Pathogen Informatics"/>
        </authorList>
    </citation>
    <scope>NUCLEOTIDE SEQUENCE [LARGE SCALE GENOMIC DNA]</scope>
    <source>
        <strain evidence="8 9">2789STDY5608851</strain>
    </source>
</reference>
<dbReference type="GO" id="GO:0016020">
    <property type="term" value="C:membrane"/>
    <property type="evidence" value="ECO:0007669"/>
    <property type="project" value="UniProtKB-SubCell"/>
</dbReference>
<dbReference type="InterPro" id="IPR036890">
    <property type="entry name" value="HATPase_C_sf"/>
</dbReference>
<dbReference type="Pfam" id="PF00672">
    <property type="entry name" value="HAMP"/>
    <property type="match status" value="1"/>
</dbReference>
<keyword evidence="5" id="KW-0175">Coiled coil</keyword>
<proteinExistence type="predicted"/>
<keyword evidence="6" id="KW-0472">Membrane</keyword>
<dbReference type="InterPro" id="IPR003660">
    <property type="entry name" value="HAMP_dom"/>
</dbReference>
<dbReference type="EMBL" id="CYYM01000001">
    <property type="protein sequence ID" value="CUN36074.1"/>
    <property type="molecule type" value="Genomic_DNA"/>
</dbReference>
<evidence type="ECO:0000313" key="8">
    <source>
        <dbReference type="EMBL" id="CUN36074.1"/>
    </source>
</evidence>
<dbReference type="SMART" id="SM00304">
    <property type="entry name" value="HAMP"/>
    <property type="match status" value="1"/>
</dbReference>
<evidence type="ECO:0000256" key="5">
    <source>
        <dbReference type="SAM" id="Coils"/>
    </source>
</evidence>
<dbReference type="PANTHER" id="PTHR34220">
    <property type="entry name" value="SENSOR HISTIDINE KINASE YPDA"/>
    <property type="match status" value="1"/>
</dbReference>
<dbReference type="InterPro" id="IPR010559">
    <property type="entry name" value="Sig_transdc_His_kin_internal"/>
</dbReference>
<dbReference type="Gene3D" id="6.10.340.10">
    <property type="match status" value="1"/>
</dbReference>
<evidence type="ECO:0000256" key="6">
    <source>
        <dbReference type="SAM" id="Phobius"/>
    </source>
</evidence>
<dbReference type="InterPro" id="IPR050640">
    <property type="entry name" value="Bact_2-comp_sensor_kinase"/>
</dbReference>
<dbReference type="AlphaFoldDB" id="A0A173W9H0"/>
<dbReference type="GO" id="GO:0000155">
    <property type="term" value="F:phosphorelay sensor kinase activity"/>
    <property type="evidence" value="ECO:0007669"/>
    <property type="project" value="InterPro"/>
</dbReference>
<protein>
    <submittedName>
        <fullName evidence="8">Inner membrane protein ypdA</fullName>
    </submittedName>
</protein>
<evidence type="ECO:0000256" key="4">
    <source>
        <dbReference type="ARBA" id="ARBA00022777"/>
    </source>
</evidence>
<evidence type="ECO:0000259" key="7">
    <source>
        <dbReference type="PROSITE" id="PS50885"/>
    </source>
</evidence>
<dbReference type="Pfam" id="PF02518">
    <property type="entry name" value="HATPase_c"/>
    <property type="match status" value="1"/>
</dbReference>
<keyword evidence="6" id="KW-1133">Transmembrane helix</keyword>
<name>A0A173W9H0_9FIRM</name>
<keyword evidence="3" id="KW-0808">Transferase</keyword>
<dbReference type="SUPFAM" id="SSF158472">
    <property type="entry name" value="HAMP domain-like"/>
    <property type="match status" value="1"/>
</dbReference>
<dbReference type="PANTHER" id="PTHR34220:SF7">
    <property type="entry name" value="SENSOR HISTIDINE KINASE YPDA"/>
    <property type="match status" value="1"/>
</dbReference>